<organism evidence="5 6">
    <name type="scientific">Podospora bellae-mahoneyi</name>
    <dbReference type="NCBI Taxonomy" id="2093777"/>
    <lineage>
        <taxon>Eukaryota</taxon>
        <taxon>Fungi</taxon>
        <taxon>Dikarya</taxon>
        <taxon>Ascomycota</taxon>
        <taxon>Pezizomycotina</taxon>
        <taxon>Sordariomycetes</taxon>
        <taxon>Sordariomycetidae</taxon>
        <taxon>Sordariales</taxon>
        <taxon>Podosporaceae</taxon>
        <taxon>Podospora</taxon>
    </lineage>
</organism>
<dbReference type="Pfam" id="PF00534">
    <property type="entry name" value="Glycos_transf_1"/>
    <property type="match status" value="1"/>
</dbReference>
<reference evidence="5 6" key="1">
    <citation type="journal article" date="2023" name="bioRxiv">
        <title>High-quality genome assemblies of four members of thePodospora anserinaspecies complex.</title>
        <authorList>
            <person name="Ament-Velasquez S.L."/>
            <person name="Vogan A.A."/>
            <person name="Wallerman O."/>
            <person name="Hartmann F."/>
            <person name="Gautier V."/>
            <person name="Silar P."/>
            <person name="Giraud T."/>
            <person name="Johannesson H."/>
        </authorList>
    </citation>
    <scope>NUCLEOTIDE SEQUENCE [LARGE SCALE GENOMIC DNA]</scope>
    <source>
        <strain evidence="5 6">CBS 112042</strain>
    </source>
</reference>
<feature type="compositionally biased region" description="Low complexity" evidence="2">
    <location>
        <begin position="1125"/>
        <end position="1142"/>
    </location>
</feature>
<keyword evidence="1" id="KW-0328">Glycosyltransferase</keyword>
<keyword evidence="6" id="KW-1185">Reference proteome</keyword>
<sequence length="2923" mass="327323">MASFFQLPTSGDPVVKECNPDGNLTDQRQVYCNKVIPSEDRLKTPLQVFTLVYGAVCLGLPVLYFVIKQLVVLGRSWSRRRSGTERSIPPSIPGSKTKNKSRSLTSLPSTSTTEAKLLSSVQHLHFLGEGEGEDTAAILADGGGGLGSENEHPSHHAYIVPLRSLGSTSSPIRTNPPRNGPGNPQDKPVILGSVALQHITRATLPNWVRYLTKLIKDDLSASGVVISLSSPSTTTSDNNQDVVILHDLLTRLQEIDIPTLITLPHDSADSQPFSHVDLSLVAGLIIQNACILPDGTRRDFFRSYPLRSLMSRVLGERSDRPWFFVGFWDRWDVRPSPAVVVRGEKLARHFEGVLAHGPNGGEMGRSVSGFEVLRKPETTDLQKVWMGQGKGVYFGEGAEEVAGLDLEEMKDFLPEIEVLLEGVEVAEGDDDKVGEVDRHRLSLLSSTAGRGGAGREYEMPGSLVGFWDGTGTGEEVSCLGCVPLHVDATAEHYEAVLATQEHLRELEMLEVVDEVVINKIVEQLRAFQESSAEPYLVNALYEGLKQQKVVVYKGLATGFSIPDNAAEFWGVSSEFLVEGEEKVGVRLYISRRCPWDVSTILHTWFAHHGLTRIERFEEELRLEKALDPTSTAEAPLSIRTAIQGSTPAEALSLLQRLQTSKVEHAFKRPIQDDCRVLLLDETSVASWNDAHSRKYQEGTITMEQLLRNRLSHFARLGAKRLPSLGNLLKLHELMENLVDHCLFVGDIEPLNTINSALTLAYDPLDCLHDSKHVDPNAEFVILLFLCALRKSALEDVYIEATDHCPVFSQPDQAAVFSELWVLGSQCELYFGMPPRALGRIIYARHREFLAADPPPPLTKEQKGLMTVYAKPEPSTGIRKIDPEGPARQGFSVFKAVQGMRRATSEFGALSIFCLPAMLDIVLLTFLGRGLFMTAYMGEKYLSAACYALLISLLLSAGVTGWVGSVGNYYLYNYAYNNMVFFHVQRLAGGFALTLLVGVVGTVIHIVKVGVAPAFTYFAYLVLISTYLNVLGIMATMHQHGTPLTSGRTVLWRTLPLLFISPIVSTYLNGHDLEIYLSVGFGFLILLLIQYRSLCHEWINWLDNVPKFTEKDILTWYTTRLEKQQSSGNQSSSSTSSVSDSLSENPDDFKKLALQAFRETITQGSTNFGHLKNTVITPDPLIRRVVKGLPYILWLMKKDATEDNQPAEMFSVAWFSQLSQALKRQQQMAQGLKEHSIFMLFRYGKLDIGQNVGLFLICLMDRWVSIAMAANSAPIDYFTTFTSRYAICFAILYFCASVMMLDSMLREYWKAKYDLSDERLGSLGEAERVSGEWERKRRGLYFSALFRLVRRLMLIMGTGTMLVWTLVDDAQMLELYYIYLLGYSGVILFQFNRCFTTDPSSHLAAILVSAIFGFITGCMLHAVFHGNGLFFTDAIALNVASLTAAATTTIWAVYDFGRPKFKDGEGRVDEADTLVQPRLGAPPATSEKTHWRDLPGTPIFTQATAGLPERVFAFLRSSLDRPSANFDKAPWARQLLETTVQLWQDKQIQVNMCSRSAFIEGGFEDAVSISKQVGEIHYIDVAGLGEIDLGNEAWELLAAQIIAEATLHHIARASLGLTADQAIQAEHILFGTESLSKRIELQLAGDDYTGLLIVKETTQRMLMKHLCFGVDIDSEWELLPPAVRASMFQRMMGAELSPSNGLLEWLNERGLDISSVNFQVELCNLILSKTEEVLGTRTPPNYGNDILAGPGSGKTRQPTPFFARIINLPVTLAKWVGIISGGGSHLERELWYNLRHYPWMRTPLMYLITLIWRGCRWVKNAITSLLLIYRHAALVNISRLAKKGVSRTLVKDRITAELRRKVVTGFASRPGENSMTLEVFEGALKTKPGEEHKPLATAIYDSASRLITRRDISKSGDTVTTYTYGESTKSRYPSCKVVSDQKYTKQCFYDKKGRVTHGTMAYDGIEYSFQYFYKSSPKGNHEILKAEFKPATANHHHHHHHHNNNNNNNSSSDSMAVFWGTPLREDLSSEKLNWVPSDRVCRVVRTIAGKKYVTTSDYQHRRDPVMMTVLLSEQGDNTKAAAAAAAAAVAKPPVVFQHEELFLQRPNDHYFENDDLLIHHRVDHVRRMARFCGHSMSWISVLNPAAWLYRRQKTIYRPVPTWWLRTELWDHWRKGGGVLDAIAACWMDELILREEPLLKKYWSARNAGQLDKAKAALDGAIEQIVSAIEIEKDVSEVCLLPIKYSDLYAMGLGRDANQLTMRPGDCFRDTHERISVIFNDIGCWPDSPGGVSNCRRDLVNGHSTIRNHVLAESANEYGIPRFQVEKSVQSLKMLPLWGLDGRTPNHGVIDNLLESEVDAKIAVTDTYRDIAGTFVPLIKLFVKGARSRHIPKQDMIHYSNAMLGIFEFFEHKDYNKAWKSREVASAWVEAWLTEYDDDNIVDPSSYFEVEKPSMTDFRATLEIFCSYFFIFSVQTPEDCPKVFQSTHHGISSLFGMLLKYKRGATFGIWDHAILWRECCLNISPAQSTLPLPVQSMLLSGIGLAMKLAYFHADVVLPCTPVFNPIWEQDLGTDGNRLSHKKTFARKIDPIVNGVSNMDAFKPVEQVGTDTPTVVMLSNVQFIKDIKTAILAADVIVNKYGFAEYKLLVYGARDREPGYDIDMCRLIESCGLTNHVTLKGFGKPDQALKDAWLFMNSSLSEGLPLAIAEAALAGVPIVATAVGATALVLTNPDDPSVRYGEVVPPNDPTALARAQIAMLAMSGPWAKFAGDVDKRGSVPPHLLMPDNLTTTDVKWLTKRMYDKAEDRRKLGLLGRQMVLRGFHGKRYLREHEQMYWIQWHLAGMRKDKALFDARRVGWKGELWLKKGEKKDSLKANNQGALQRKKSARWQEFTSGRTPYKGKRLSKAPSKQREEKVVVTRVQEVV</sequence>
<comment type="caution">
    <text evidence="5">The sequence shown here is derived from an EMBL/GenBank/DDBJ whole genome shotgun (WGS) entry which is preliminary data.</text>
</comment>
<feature type="transmembrane region" description="Helical" evidence="3">
    <location>
        <begin position="1281"/>
        <end position="1300"/>
    </location>
</feature>
<feature type="transmembrane region" description="Helical" evidence="3">
    <location>
        <begin position="1372"/>
        <end position="1390"/>
    </location>
</feature>
<keyword evidence="3" id="KW-1133">Transmembrane helix</keyword>
<keyword evidence="3" id="KW-0812">Transmembrane</keyword>
<accession>A0ABR0FGA2</accession>
<gene>
    <name evidence="5" type="ORF">QC761_402190</name>
</gene>
<keyword evidence="1" id="KW-0808">Transferase</keyword>
<dbReference type="Proteomes" id="UP001322138">
    <property type="component" value="Unassembled WGS sequence"/>
</dbReference>
<name>A0ABR0FGA2_9PEZI</name>
<evidence type="ECO:0000313" key="6">
    <source>
        <dbReference type="Proteomes" id="UP001322138"/>
    </source>
</evidence>
<feature type="transmembrane region" description="Helical" evidence="3">
    <location>
        <begin position="1402"/>
        <end position="1423"/>
    </location>
</feature>
<proteinExistence type="predicted"/>
<feature type="transmembrane region" description="Helical" evidence="3">
    <location>
        <begin position="990"/>
        <end position="1010"/>
    </location>
</feature>
<feature type="domain" description="Glycosyl transferase family 1" evidence="4">
    <location>
        <begin position="2599"/>
        <end position="2757"/>
    </location>
</feature>
<evidence type="ECO:0000313" key="5">
    <source>
        <dbReference type="EMBL" id="KAK4642986.1"/>
    </source>
</evidence>
<evidence type="ECO:0000259" key="4">
    <source>
        <dbReference type="Pfam" id="PF00534"/>
    </source>
</evidence>
<feature type="transmembrane region" description="Helical" evidence="3">
    <location>
        <begin position="906"/>
        <end position="926"/>
    </location>
</feature>
<dbReference type="PANTHER" id="PTHR12526">
    <property type="entry name" value="GLYCOSYLTRANSFERASE"/>
    <property type="match status" value="1"/>
</dbReference>
<dbReference type="EMBL" id="JAFFGZ010000006">
    <property type="protein sequence ID" value="KAK4642986.1"/>
    <property type="molecule type" value="Genomic_DNA"/>
</dbReference>
<feature type="transmembrane region" description="Helical" evidence="3">
    <location>
        <begin position="1347"/>
        <end position="1366"/>
    </location>
</feature>
<feature type="transmembrane region" description="Helical" evidence="3">
    <location>
        <begin position="1251"/>
        <end position="1269"/>
    </location>
</feature>
<feature type="transmembrane region" description="Helical" evidence="3">
    <location>
        <begin position="946"/>
        <end position="970"/>
    </location>
</feature>
<feature type="transmembrane region" description="Helical" evidence="3">
    <location>
        <begin position="1074"/>
        <end position="1090"/>
    </location>
</feature>
<feature type="transmembrane region" description="Helical" evidence="3">
    <location>
        <begin position="1016"/>
        <end position="1037"/>
    </location>
</feature>
<feature type="compositionally biased region" description="Basic residues" evidence="2">
    <location>
        <begin position="1993"/>
        <end position="2002"/>
    </location>
</feature>
<feature type="region of interest" description="Disordered" evidence="2">
    <location>
        <begin position="166"/>
        <end position="186"/>
    </location>
</feature>
<keyword evidence="3" id="KW-0472">Membrane</keyword>
<dbReference type="RefSeq" id="XP_062731962.1">
    <property type="nucleotide sequence ID" value="XM_062878503.1"/>
</dbReference>
<evidence type="ECO:0000256" key="3">
    <source>
        <dbReference type="SAM" id="Phobius"/>
    </source>
</evidence>
<feature type="transmembrane region" description="Helical" evidence="3">
    <location>
        <begin position="51"/>
        <end position="71"/>
    </location>
</feature>
<dbReference type="InterPro" id="IPR001296">
    <property type="entry name" value="Glyco_trans_1"/>
</dbReference>
<dbReference type="SUPFAM" id="SSF53756">
    <property type="entry name" value="UDP-Glycosyltransferase/glycogen phosphorylase"/>
    <property type="match status" value="1"/>
</dbReference>
<protein>
    <recommendedName>
        <fullName evidence="4">Glycosyl transferase family 1 domain-containing protein</fullName>
    </recommendedName>
</protein>
<feature type="region of interest" description="Disordered" evidence="2">
    <location>
        <begin position="1124"/>
        <end position="1143"/>
    </location>
</feature>
<dbReference type="PANTHER" id="PTHR12526:SF630">
    <property type="entry name" value="GLYCOSYLTRANSFERASE"/>
    <property type="match status" value="1"/>
</dbReference>
<dbReference type="Gene3D" id="3.40.50.2000">
    <property type="entry name" value="Glycogen Phosphorylase B"/>
    <property type="match status" value="1"/>
</dbReference>
<dbReference type="GeneID" id="87897985"/>
<feature type="region of interest" description="Disordered" evidence="2">
    <location>
        <begin position="81"/>
        <end position="111"/>
    </location>
</feature>
<feature type="region of interest" description="Disordered" evidence="2">
    <location>
        <begin position="1991"/>
        <end position="2011"/>
    </location>
</feature>
<feature type="compositionally biased region" description="Low complexity" evidence="2">
    <location>
        <begin position="171"/>
        <end position="184"/>
    </location>
</feature>
<evidence type="ECO:0000256" key="1">
    <source>
        <dbReference type="ARBA" id="ARBA00022676"/>
    </source>
</evidence>
<evidence type="ECO:0000256" key="2">
    <source>
        <dbReference type="SAM" id="MobiDB-lite"/>
    </source>
</evidence>